<dbReference type="Gene3D" id="2.60.40.790">
    <property type="match status" value="1"/>
</dbReference>
<proteinExistence type="inferred from homology"/>
<reference evidence="5 6" key="1">
    <citation type="submission" date="2019-09" db="EMBL/GenBank/DDBJ databases">
        <title>Hydrogenophaga aromatica sp. nov., isolated from a para-xylene-degrading enrichment culture.</title>
        <authorList>
            <person name="Tancsics A."/>
            <person name="Banerjee S."/>
        </authorList>
    </citation>
    <scope>NUCLEOTIDE SEQUENCE [LARGE SCALE GENOMIC DNA]</scope>
    <source>
        <strain evidence="5 6">D2P1</strain>
    </source>
</reference>
<protein>
    <submittedName>
        <fullName evidence="5">Hsp20 family protein</fullName>
    </submittedName>
</protein>
<comment type="similarity">
    <text evidence="1 2">Belongs to the small heat shock protein (HSP20) family.</text>
</comment>
<dbReference type="InterPro" id="IPR008978">
    <property type="entry name" value="HSP20-like_chaperone"/>
</dbReference>
<dbReference type="AlphaFoldDB" id="A0A7Y8GXQ9"/>
<accession>A0A7Y8GXQ9</accession>
<dbReference type="RefSeq" id="WP_177135838.1">
    <property type="nucleotide sequence ID" value="NZ_JAGPWB010000058.1"/>
</dbReference>
<dbReference type="Proteomes" id="UP000545507">
    <property type="component" value="Unassembled WGS sequence"/>
</dbReference>
<evidence type="ECO:0000256" key="2">
    <source>
        <dbReference type="RuleBase" id="RU003616"/>
    </source>
</evidence>
<dbReference type="PROSITE" id="PS51203">
    <property type="entry name" value="CS"/>
    <property type="match status" value="1"/>
</dbReference>
<name>A0A7Y8GXQ9_9BURK</name>
<evidence type="ECO:0000259" key="3">
    <source>
        <dbReference type="PROSITE" id="PS01031"/>
    </source>
</evidence>
<sequence length="141" mass="16141">MNELKIRDLFAADPFEDAFRNFLRPWVSRGVEPAPDIKVELVESNGDYKLKADIPGVRKEDIQIDIDDNKVSISAEVKKESEEKKDDRVIRSERQYGYASRSLWLDQPVDQAKSVAKYENGVLELTLPKKTTSTARRLTIS</sequence>
<keyword evidence="6" id="KW-1185">Reference proteome</keyword>
<evidence type="ECO:0000259" key="4">
    <source>
        <dbReference type="PROSITE" id="PS51203"/>
    </source>
</evidence>
<dbReference type="InterPro" id="IPR007052">
    <property type="entry name" value="CS_dom"/>
</dbReference>
<gene>
    <name evidence="5" type="ORF">F3K02_11980</name>
</gene>
<feature type="domain" description="CS" evidence="4">
    <location>
        <begin position="34"/>
        <end position="139"/>
    </location>
</feature>
<dbReference type="EMBL" id="VYGV01000007">
    <property type="protein sequence ID" value="NWF45963.1"/>
    <property type="molecule type" value="Genomic_DNA"/>
</dbReference>
<evidence type="ECO:0000313" key="6">
    <source>
        <dbReference type="Proteomes" id="UP000545507"/>
    </source>
</evidence>
<dbReference type="InterPro" id="IPR002068">
    <property type="entry name" value="A-crystallin/Hsp20_dom"/>
</dbReference>
<evidence type="ECO:0000313" key="5">
    <source>
        <dbReference type="EMBL" id="NWF45963.1"/>
    </source>
</evidence>
<feature type="domain" description="SHSP" evidence="3">
    <location>
        <begin position="28"/>
        <end position="141"/>
    </location>
</feature>
<dbReference type="InterPro" id="IPR031107">
    <property type="entry name" value="Small_HSP"/>
</dbReference>
<dbReference type="Pfam" id="PF00011">
    <property type="entry name" value="HSP20"/>
    <property type="match status" value="1"/>
</dbReference>
<comment type="caution">
    <text evidence="5">The sequence shown here is derived from an EMBL/GenBank/DDBJ whole genome shotgun (WGS) entry which is preliminary data.</text>
</comment>
<organism evidence="5 6">
    <name type="scientific">Hydrogenophaga aromaticivorans</name>
    <dbReference type="NCBI Taxonomy" id="2610898"/>
    <lineage>
        <taxon>Bacteria</taxon>
        <taxon>Pseudomonadati</taxon>
        <taxon>Pseudomonadota</taxon>
        <taxon>Betaproteobacteria</taxon>
        <taxon>Burkholderiales</taxon>
        <taxon>Comamonadaceae</taxon>
        <taxon>Hydrogenophaga</taxon>
    </lineage>
</organism>
<dbReference type="PROSITE" id="PS01031">
    <property type="entry name" value="SHSP"/>
    <property type="match status" value="1"/>
</dbReference>
<evidence type="ECO:0000256" key="1">
    <source>
        <dbReference type="PROSITE-ProRule" id="PRU00285"/>
    </source>
</evidence>
<dbReference type="SUPFAM" id="SSF49764">
    <property type="entry name" value="HSP20-like chaperones"/>
    <property type="match status" value="1"/>
</dbReference>
<dbReference type="PANTHER" id="PTHR11527">
    <property type="entry name" value="HEAT-SHOCK PROTEIN 20 FAMILY MEMBER"/>
    <property type="match status" value="1"/>
</dbReference>